<feature type="compositionally biased region" description="Low complexity" evidence="1">
    <location>
        <begin position="102"/>
        <end position="111"/>
    </location>
</feature>
<dbReference type="EMBL" id="JAOB01000022">
    <property type="protein sequence ID" value="EUA65970.1"/>
    <property type="molecule type" value="Genomic_DNA"/>
</dbReference>
<evidence type="ECO:0000313" key="2">
    <source>
        <dbReference type="EMBL" id="EUA65970.1"/>
    </source>
</evidence>
<dbReference type="PATRIC" id="fig|1299334.3.peg.2053"/>
<protein>
    <submittedName>
        <fullName evidence="2">Uncharacterized protein</fullName>
    </submittedName>
</protein>
<sequence>MIAARTCANGGPQRRARQPSGGRGGGESHRVAGVVVGHLVVADLDRGGQVGEQRPGRGSASAAAAMLPISSRAVRSGSTSASAGRRPRSGRGHRLRRRSVVRSRSAGSTSGAAGGPHWCRGPVTTRRAGRAAAGFAGVDLLDRHCHSPDRRDDHRILTFTAGEYSSWPAHQPGPGPTIRRRGPRRWRDVETEADRAAGGQDRAAGCRGDPVPGAPRADQMGLDRQGSVRVGADDDAQPRARTGSEFDVGRPVDEVHQSLAGWGVDGDRAHVFHDLSPCARQPSPVMRSCARIG</sequence>
<gene>
    <name evidence="2" type="ORF">I553_3989</name>
</gene>
<accession>X8DEQ5</accession>
<feature type="compositionally biased region" description="Basic residues" evidence="1">
    <location>
        <begin position="85"/>
        <end position="101"/>
    </location>
</feature>
<feature type="region of interest" description="Disordered" evidence="1">
    <location>
        <begin position="164"/>
        <end position="224"/>
    </location>
</feature>
<dbReference type="AlphaFoldDB" id="X8DEQ5"/>
<feature type="compositionally biased region" description="Low complexity" evidence="1">
    <location>
        <begin position="69"/>
        <end position="84"/>
    </location>
</feature>
<feature type="region of interest" description="Disordered" evidence="1">
    <location>
        <begin position="69"/>
        <end position="120"/>
    </location>
</feature>
<proteinExistence type="predicted"/>
<feature type="compositionally biased region" description="Low complexity" evidence="1">
    <location>
        <begin position="196"/>
        <end position="209"/>
    </location>
</feature>
<feature type="region of interest" description="Disordered" evidence="1">
    <location>
        <begin position="1"/>
        <end position="29"/>
    </location>
</feature>
<evidence type="ECO:0000256" key="1">
    <source>
        <dbReference type="SAM" id="MobiDB-lite"/>
    </source>
</evidence>
<name>X8DEQ5_MYCXE</name>
<organism evidence="2">
    <name type="scientific">Mycobacterium xenopi 4042</name>
    <dbReference type="NCBI Taxonomy" id="1299334"/>
    <lineage>
        <taxon>Bacteria</taxon>
        <taxon>Bacillati</taxon>
        <taxon>Actinomycetota</taxon>
        <taxon>Actinomycetes</taxon>
        <taxon>Mycobacteriales</taxon>
        <taxon>Mycobacteriaceae</taxon>
        <taxon>Mycobacterium</taxon>
    </lineage>
</organism>
<comment type="caution">
    <text evidence="2">The sequence shown here is derived from an EMBL/GenBank/DDBJ whole genome shotgun (WGS) entry which is preliminary data.</text>
</comment>
<feature type="compositionally biased region" description="Basic and acidic residues" evidence="1">
    <location>
        <begin position="185"/>
        <end position="195"/>
    </location>
</feature>
<reference evidence="2" key="1">
    <citation type="submission" date="2014-01" db="EMBL/GenBank/DDBJ databases">
        <authorList>
            <person name="Brown-Elliot B."/>
            <person name="Wallace R."/>
            <person name="Lenaerts A."/>
            <person name="Ordway D."/>
            <person name="DeGroote M.A."/>
            <person name="Parker T."/>
            <person name="Sizemore C."/>
            <person name="Tallon L.J."/>
            <person name="Sadzewicz L.K."/>
            <person name="Sengamalay N."/>
            <person name="Fraser C.M."/>
            <person name="Hine E."/>
            <person name="Shefchek K.A."/>
            <person name="Das S.P."/>
            <person name="Tettelin H."/>
        </authorList>
    </citation>
    <scope>NUCLEOTIDE SEQUENCE [LARGE SCALE GENOMIC DNA]</scope>
    <source>
        <strain evidence="2">4042</strain>
    </source>
</reference>